<dbReference type="EMBL" id="BAABDI010000029">
    <property type="protein sequence ID" value="GAA3986441.1"/>
    <property type="molecule type" value="Genomic_DNA"/>
</dbReference>
<dbReference type="InterPro" id="IPR013517">
    <property type="entry name" value="FG-GAP"/>
</dbReference>
<name>A0ABP7QRA6_9BACT</name>
<evidence type="ECO:0000313" key="5">
    <source>
        <dbReference type="Proteomes" id="UP001501556"/>
    </source>
</evidence>
<feature type="chain" id="PRO_5045909245" description="Secretion system C-terminal sorting domain-containing protein" evidence="2">
    <location>
        <begin position="21"/>
        <end position="764"/>
    </location>
</feature>
<dbReference type="RefSeq" id="WP_345126255.1">
    <property type="nucleotide sequence ID" value="NZ_BAABDI010000029.1"/>
</dbReference>
<proteinExistence type="predicted"/>
<dbReference type="InterPro" id="IPR028994">
    <property type="entry name" value="Integrin_alpha_N"/>
</dbReference>
<organism evidence="4 5">
    <name type="scientific">Hymenobacter antarcticus</name>
    <dbReference type="NCBI Taxonomy" id="486270"/>
    <lineage>
        <taxon>Bacteria</taxon>
        <taxon>Pseudomonadati</taxon>
        <taxon>Bacteroidota</taxon>
        <taxon>Cytophagia</taxon>
        <taxon>Cytophagales</taxon>
        <taxon>Hymenobacteraceae</taxon>
        <taxon>Hymenobacter</taxon>
    </lineage>
</organism>
<keyword evidence="1 2" id="KW-0732">Signal</keyword>
<dbReference type="Proteomes" id="UP001501556">
    <property type="component" value="Unassembled WGS sequence"/>
</dbReference>
<evidence type="ECO:0000256" key="2">
    <source>
        <dbReference type="SAM" id="SignalP"/>
    </source>
</evidence>
<evidence type="ECO:0000256" key="1">
    <source>
        <dbReference type="ARBA" id="ARBA00022729"/>
    </source>
</evidence>
<keyword evidence="5" id="KW-1185">Reference proteome</keyword>
<evidence type="ECO:0000313" key="4">
    <source>
        <dbReference type="EMBL" id="GAA3986441.1"/>
    </source>
</evidence>
<dbReference type="PANTHER" id="PTHR44103">
    <property type="entry name" value="PROPROTEIN CONVERTASE P"/>
    <property type="match status" value="1"/>
</dbReference>
<dbReference type="Pfam" id="PF13517">
    <property type="entry name" value="FG-GAP_3"/>
    <property type="match status" value="2"/>
</dbReference>
<gene>
    <name evidence="4" type="ORF">GCM10022407_34070</name>
</gene>
<dbReference type="InterPro" id="IPR026444">
    <property type="entry name" value="Secre_tail"/>
</dbReference>
<dbReference type="SUPFAM" id="SSF69318">
    <property type="entry name" value="Integrin alpha N-terminal domain"/>
    <property type="match status" value="2"/>
</dbReference>
<accession>A0ABP7QRA6</accession>
<dbReference type="NCBIfam" id="TIGR04183">
    <property type="entry name" value="Por_Secre_tail"/>
    <property type="match status" value="1"/>
</dbReference>
<sequence length="764" mass="81428">MFRLYPLLLALLTFALTARAQSGSRFGFEYQPVAKVVHGTDTLRNAWAGGLNTPQFSTIDLNNDGQPDLFAFDHESSRCHTFLSVAAPGTPAGRRWQYAPQYESLFPADLEGWALLRDYDCDNRPDLFTYAGNGGIRIFRNVLAGGQPSFQLTANEIRFSGNFAGTANLTVGGYNLPAIQDVNGDGKLDIMTYDFAGSSFIEQYINTSPGTCGSALTFTLATDNWGGIQACGGCSEYMFNSQACFTARRPNHTGGHSLLLVDLDGDGDQDLLDGRDNCPELTRLLNTGTTTAPVVTQAGISSQFPSAATPVRVPVFPAGYSFDANFDGRPDLVVAPNMVSNLADLVSMKNSVQLFENGPSGPPTFTYRPAGFLQSDMIDVSEGAAPTFGDIDGDGLPDMLIGNHADRVSNVYRASLSYYRNVGTRTRPVFQLVSSDYLGLAALGMQGLKPALVDLNRDGALDLAYASFSQGVNLIYFVLNTAAAGQPVAFNVSNRVSFKPQGPATTGVLPYAKGDMPCFTDVDGDGYVDLLIGTNEVREPGMALRYFRNRGRGRLDSAFVLVNNDFGRIREATGARPINLSATVADFDGDGLADLVTADATGLLRLFSNYRAQSGIFSERTDVVYNPANGQFELARLGKGTYAHYGLAAADLNGDGAPELLVGTQAGGIISYGTRNRVVTATRAEAARALALSIFPNPATATATVETATPTRFTVLDLAGRVVQTGRATQRRHALNLAGLAAGVYLVRVVGADGATAVQRLAVQ</sequence>
<comment type="caution">
    <text evidence="4">The sequence shown here is derived from an EMBL/GenBank/DDBJ whole genome shotgun (WGS) entry which is preliminary data.</text>
</comment>
<protein>
    <recommendedName>
        <fullName evidence="3">Secretion system C-terminal sorting domain-containing protein</fullName>
    </recommendedName>
</protein>
<evidence type="ECO:0000259" key="3">
    <source>
        <dbReference type="Pfam" id="PF18962"/>
    </source>
</evidence>
<feature type="signal peptide" evidence="2">
    <location>
        <begin position="1"/>
        <end position="20"/>
    </location>
</feature>
<dbReference type="Pfam" id="PF18962">
    <property type="entry name" value="Por_Secre_tail"/>
    <property type="match status" value="1"/>
</dbReference>
<reference evidence="5" key="1">
    <citation type="journal article" date="2019" name="Int. J. Syst. Evol. Microbiol.">
        <title>The Global Catalogue of Microorganisms (GCM) 10K type strain sequencing project: providing services to taxonomists for standard genome sequencing and annotation.</title>
        <authorList>
            <consortium name="The Broad Institute Genomics Platform"/>
            <consortium name="The Broad Institute Genome Sequencing Center for Infectious Disease"/>
            <person name="Wu L."/>
            <person name="Ma J."/>
        </authorList>
    </citation>
    <scope>NUCLEOTIDE SEQUENCE [LARGE SCALE GENOMIC DNA]</scope>
    <source>
        <strain evidence="5">JCM 17217</strain>
    </source>
</reference>
<dbReference type="Gene3D" id="2.130.10.130">
    <property type="entry name" value="Integrin alpha, N-terminal"/>
    <property type="match status" value="2"/>
</dbReference>
<dbReference type="PANTHER" id="PTHR44103:SF1">
    <property type="entry name" value="PROPROTEIN CONVERTASE P"/>
    <property type="match status" value="1"/>
</dbReference>
<feature type="domain" description="Secretion system C-terminal sorting" evidence="3">
    <location>
        <begin position="694"/>
        <end position="761"/>
    </location>
</feature>